<sequence>MFTNQNKITEMLESLDKEIIKRSFIETFFGKQDPSKGYQLRSITILEKGALAEVYIKDRSERDNYELRGSDLVQFHITEEDNCYAVRTDNEYETIARERESKMETIYDDGIITEKIQNDHQNYYKVKKN</sequence>
<keyword evidence="2" id="KW-1185">Reference proteome</keyword>
<dbReference type="RefSeq" id="WP_002852638.1">
    <property type="nucleotide sequence ID" value="NZ_JAJFOM010000003.1"/>
</dbReference>
<evidence type="ECO:0000313" key="1">
    <source>
        <dbReference type="EMBL" id="EGC01618.1"/>
    </source>
</evidence>
<reference evidence="1 2" key="1">
    <citation type="submission" date="2011-02" db="EMBL/GenBank/DDBJ databases">
        <authorList>
            <person name="Nelson K.E."/>
            <person name="Sutton G."/>
            <person name="Torralba M."/>
            <person name="Durkin S."/>
            <person name="Harkins D."/>
            <person name="Montgomery R."/>
            <person name="Ziemer C."/>
            <person name="Klaassens E."/>
            <person name="Ocuiv P."/>
            <person name="Morrison M."/>
        </authorList>
    </citation>
    <scope>NUCLEOTIDE SEQUENCE [LARGE SCALE GENOMIC DNA]</scope>
    <source>
        <strain evidence="1 2">8</strain>
    </source>
</reference>
<dbReference type="Proteomes" id="UP000004259">
    <property type="component" value="Unassembled WGS sequence"/>
</dbReference>
<name>E9SGH5_RUMAL</name>
<accession>E9SGH5</accession>
<evidence type="ECO:0000313" key="2">
    <source>
        <dbReference type="Proteomes" id="UP000004259"/>
    </source>
</evidence>
<comment type="caution">
    <text evidence="1">The sequence shown here is derived from an EMBL/GenBank/DDBJ whole genome shotgun (WGS) entry which is preliminary data.</text>
</comment>
<organism evidence="1 2">
    <name type="scientific">Ruminococcus albus 8</name>
    <dbReference type="NCBI Taxonomy" id="246199"/>
    <lineage>
        <taxon>Bacteria</taxon>
        <taxon>Bacillati</taxon>
        <taxon>Bacillota</taxon>
        <taxon>Clostridia</taxon>
        <taxon>Eubacteriales</taxon>
        <taxon>Oscillospiraceae</taxon>
        <taxon>Ruminococcus</taxon>
    </lineage>
</organism>
<proteinExistence type="predicted"/>
<gene>
    <name evidence="1" type="ORF">CUS_4690</name>
</gene>
<dbReference type="EMBL" id="ADKM02000124">
    <property type="protein sequence ID" value="EGC01618.1"/>
    <property type="molecule type" value="Genomic_DNA"/>
</dbReference>
<protein>
    <submittedName>
        <fullName evidence="1">Uncharacterized protein</fullName>
    </submittedName>
</protein>
<dbReference type="AlphaFoldDB" id="E9SGH5"/>